<protein>
    <submittedName>
        <fullName evidence="2">Uncharacterized protein</fullName>
    </submittedName>
</protein>
<reference evidence="2" key="2">
    <citation type="submission" date="2020-09" db="EMBL/GenBank/DDBJ databases">
        <authorList>
            <person name="Sun Q."/>
            <person name="Ohkuma M."/>
        </authorList>
    </citation>
    <scope>NUCLEOTIDE SEQUENCE</scope>
    <source>
        <strain evidence="2">JCM 3172</strain>
    </source>
</reference>
<proteinExistence type="predicted"/>
<organism evidence="2 3">
    <name type="scientific">Streptomyces purpureus</name>
    <dbReference type="NCBI Taxonomy" id="1951"/>
    <lineage>
        <taxon>Bacteria</taxon>
        <taxon>Bacillati</taxon>
        <taxon>Actinomycetota</taxon>
        <taxon>Actinomycetes</taxon>
        <taxon>Kitasatosporales</taxon>
        <taxon>Streptomycetaceae</taxon>
        <taxon>Streptomyces</taxon>
    </lineage>
</organism>
<keyword evidence="3" id="KW-1185">Reference proteome</keyword>
<dbReference type="RefSeq" id="WP_229832985.1">
    <property type="nucleotide sequence ID" value="NZ_BMQQ01000011.1"/>
</dbReference>
<reference evidence="2" key="1">
    <citation type="journal article" date="2014" name="Int. J. Syst. Evol. Microbiol.">
        <title>Complete genome sequence of Corynebacterium casei LMG S-19264T (=DSM 44701T), isolated from a smear-ripened cheese.</title>
        <authorList>
            <consortium name="US DOE Joint Genome Institute (JGI-PGF)"/>
            <person name="Walter F."/>
            <person name="Albersmeier A."/>
            <person name="Kalinowski J."/>
            <person name="Ruckert C."/>
        </authorList>
    </citation>
    <scope>NUCLEOTIDE SEQUENCE</scope>
    <source>
        <strain evidence="2">JCM 3172</strain>
    </source>
</reference>
<gene>
    <name evidence="2" type="ORF">GCM10014713_32850</name>
</gene>
<evidence type="ECO:0000256" key="1">
    <source>
        <dbReference type="SAM" id="MobiDB-lite"/>
    </source>
</evidence>
<dbReference type="Proteomes" id="UP000619486">
    <property type="component" value="Unassembled WGS sequence"/>
</dbReference>
<comment type="caution">
    <text evidence="2">The sequence shown here is derived from an EMBL/GenBank/DDBJ whole genome shotgun (WGS) entry which is preliminary data.</text>
</comment>
<evidence type="ECO:0000313" key="2">
    <source>
        <dbReference type="EMBL" id="GGT36559.1"/>
    </source>
</evidence>
<dbReference type="AlphaFoldDB" id="A0A918H4V8"/>
<sequence>MSGDEMACEHPQQWEAGDVAMDAEGHVGRVMDVRVGTAFLRPLNGGVEWSAPVEELEPAAQSDALSAAVDAANTRTRERGRL</sequence>
<accession>A0A918H4V8</accession>
<evidence type="ECO:0000313" key="3">
    <source>
        <dbReference type="Proteomes" id="UP000619486"/>
    </source>
</evidence>
<dbReference type="EMBL" id="BMQQ01000011">
    <property type="protein sequence ID" value="GGT36559.1"/>
    <property type="molecule type" value="Genomic_DNA"/>
</dbReference>
<feature type="region of interest" description="Disordered" evidence="1">
    <location>
        <begin position="59"/>
        <end position="82"/>
    </location>
</feature>
<name>A0A918H4V8_9ACTN</name>